<evidence type="ECO:0000259" key="7">
    <source>
        <dbReference type="Pfam" id="PF00881"/>
    </source>
</evidence>
<dbReference type="Proteomes" id="UP001348265">
    <property type="component" value="Unassembled WGS sequence"/>
</dbReference>
<dbReference type="Gene3D" id="3.40.109.10">
    <property type="entry name" value="NADH Oxidase"/>
    <property type="match status" value="1"/>
</dbReference>
<dbReference type="Pfam" id="PF00881">
    <property type="entry name" value="Nitroreductase"/>
    <property type="match status" value="2"/>
</dbReference>
<name>A0ABU7WSR9_9ACTN</name>
<keyword evidence="3" id="KW-0285">Flavoprotein</keyword>
<comment type="caution">
    <text evidence="8">The sequence shown here is derived from an EMBL/GenBank/DDBJ whole genome shotgun (WGS) entry which is preliminary data.</text>
</comment>
<sequence>MSKNPQKDSPPGELPDALHVLRTRSVVRNYAPEPVDDSGIDQLLDAMLAAPSASNKQAWSFVVVRDPASVRRLRAFSPGIIGTPAFCVLACVDQNLTKHHSPSAAENIHATSKLCVAMAVENLLLAAHAVGLGGCPVHSFRKDAVGALLGLPEHIEPVLIVPIGRPASPPTPSERRDKKEVVSHEVWGNHSATTPAL</sequence>
<dbReference type="RefSeq" id="WP_331786397.1">
    <property type="nucleotide sequence ID" value="NZ_JAVFKM010000004.1"/>
</dbReference>
<evidence type="ECO:0000256" key="4">
    <source>
        <dbReference type="ARBA" id="ARBA00022643"/>
    </source>
</evidence>
<gene>
    <name evidence="8" type="ORF">RB636_11480</name>
</gene>
<evidence type="ECO:0000313" key="9">
    <source>
        <dbReference type="Proteomes" id="UP001348265"/>
    </source>
</evidence>
<evidence type="ECO:0000256" key="3">
    <source>
        <dbReference type="ARBA" id="ARBA00022630"/>
    </source>
</evidence>
<evidence type="ECO:0000256" key="6">
    <source>
        <dbReference type="SAM" id="MobiDB-lite"/>
    </source>
</evidence>
<dbReference type="EMBL" id="JAVFKM010000004">
    <property type="protein sequence ID" value="MEF3113810.1"/>
    <property type="molecule type" value="Genomic_DNA"/>
</dbReference>
<comment type="cofactor">
    <cofactor evidence="1">
        <name>FMN</name>
        <dbReference type="ChEBI" id="CHEBI:58210"/>
    </cofactor>
</comment>
<keyword evidence="4" id="KW-0288">FMN</keyword>
<dbReference type="CDD" id="cd02062">
    <property type="entry name" value="Nitro_FMN_reductase"/>
    <property type="match status" value="1"/>
</dbReference>
<reference evidence="8 9" key="1">
    <citation type="submission" date="2023-08" db="EMBL/GenBank/DDBJ databases">
        <authorList>
            <person name="Sharma P."/>
            <person name="Verma V."/>
            <person name="Mohan M.K."/>
            <person name="Dubey A.K."/>
        </authorList>
    </citation>
    <scope>NUCLEOTIDE SEQUENCE [LARGE SCALE GENOMIC DNA]</scope>
    <source>
        <strain evidence="8 9">ADP4</strain>
    </source>
</reference>
<feature type="domain" description="Nitroreductase" evidence="7">
    <location>
        <begin position="22"/>
        <end position="74"/>
    </location>
</feature>
<accession>A0ABU7WSR9</accession>
<keyword evidence="9" id="KW-1185">Reference proteome</keyword>
<evidence type="ECO:0000256" key="5">
    <source>
        <dbReference type="ARBA" id="ARBA00023002"/>
    </source>
</evidence>
<dbReference type="PANTHER" id="PTHR43673:SF2">
    <property type="entry name" value="NITROREDUCTASE"/>
    <property type="match status" value="1"/>
</dbReference>
<protein>
    <submittedName>
        <fullName evidence="8">Nitroreductase family protein</fullName>
    </submittedName>
</protein>
<organism evidence="8 9">
    <name type="scientific">Streptomyces chrestomyceticus</name>
    <dbReference type="NCBI Taxonomy" id="68185"/>
    <lineage>
        <taxon>Bacteria</taxon>
        <taxon>Bacillati</taxon>
        <taxon>Actinomycetota</taxon>
        <taxon>Actinomycetes</taxon>
        <taxon>Kitasatosporales</taxon>
        <taxon>Streptomycetaceae</taxon>
        <taxon>Streptomyces</taxon>
    </lineage>
</organism>
<proteinExistence type="inferred from homology"/>
<comment type="similarity">
    <text evidence="2">Belongs to the nitroreductase family.</text>
</comment>
<evidence type="ECO:0000313" key="8">
    <source>
        <dbReference type="EMBL" id="MEF3113810.1"/>
    </source>
</evidence>
<evidence type="ECO:0000256" key="1">
    <source>
        <dbReference type="ARBA" id="ARBA00001917"/>
    </source>
</evidence>
<dbReference type="InterPro" id="IPR029479">
    <property type="entry name" value="Nitroreductase"/>
</dbReference>
<dbReference type="InterPro" id="IPR000415">
    <property type="entry name" value="Nitroreductase-like"/>
</dbReference>
<feature type="region of interest" description="Disordered" evidence="6">
    <location>
        <begin position="163"/>
        <end position="197"/>
    </location>
</feature>
<feature type="compositionally biased region" description="Basic and acidic residues" evidence="6">
    <location>
        <begin position="173"/>
        <end position="183"/>
    </location>
</feature>
<feature type="domain" description="Nitroreductase" evidence="7">
    <location>
        <begin position="104"/>
        <end position="165"/>
    </location>
</feature>
<dbReference type="SUPFAM" id="SSF55469">
    <property type="entry name" value="FMN-dependent nitroreductase-like"/>
    <property type="match status" value="1"/>
</dbReference>
<evidence type="ECO:0000256" key="2">
    <source>
        <dbReference type="ARBA" id="ARBA00007118"/>
    </source>
</evidence>
<keyword evidence="5" id="KW-0560">Oxidoreductase</keyword>
<dbReference type="PANTHER" id="PTHR43673">
    <property type="entry name" value="NAD(P)H NITROREDUCTASE YDGI-RELATED"/>
    <property type="match status" value="1"/>
</dbReference>